<evidence type="ECO:0000313" key="5">
    <source>
        <dbReference type="Proteomes" id="UP001154240"/>
    </source>
</evidence>
<dbReference type="Gene3D" id="3.40.190.10">
    <property type="entry name" value="Periplasmic binding protein-like II"/>
    <property type="match status" value="2"/>
</dbReference>
<feature type="signal peptide" evidence="3">
    <location>
        <begin position="1"/>
        <end position="31"/>
    </location>
</feature>
<dbReference type="NCBIfam" id="TIGR01098">
    <property type="entry name" value="3A0109s03R"/>
    <property type="match status" value="1"/>
</dbReference>
<dbReference type="SUPFAM" id="SSF53850">
    <property type="entry name" value="Periplasmic binding protein-like II"/>
    <property type="match status" value="1"/>
</dbReference>
<proteinExistence type="inferred from homology"/>
<dbReference type="Pfam" id="PF12974">
    <property type="entry name" value="Phosphonate-bd"/>
    <property type="match status" value="1"/>
</dbReference>
<comment type="similarity">
    <text evidence="1">Belongs to the phosphate/phosphite/phosphonate binding protein family.</text>
</comment>
<reference evidence="4" key="1">
    <citation type="journal article" date="2022" name="bioRxiv">
        <title>Thiovibrio frasassiensisgen. nov., sp. nov., an autotrophic, elemental sulfur disproportionating bacterium isolated from sulfidic karst sediment, and proposal of Thiovibrionaceae fam. nov.</title>
        <authorList>
            <person name="Aronson H."/>
            <person name="Thomas C."/>
            <person name="Bhattacharyya M."/>
            <person name="Eckstein S."/>
            <person name="Jensen S."/>
            <person name="Barco R."/>
            <person name="Macalady J."/>
            <person name="Amend J."/>
        </authorList>
    </citation>
    <scope>NUCLEOTIDE SEQUENCE</scope>
    <source>
        <strain evidence="4">RS19-109</strain>
    </source>
</reference>
<dbReference type="CDD" id="cd01071">
    <property type="entry name" value="PBP2_PhnD_like"/>
    <property type="match status" value="1"/>
</dbReference>
<reference evidence="4" key="2">
    <citation type="submission" date="2022-10" db="EMBL/GenBank/DDBJ databases">
        <authorList>
            <person name="Aronson H.S."/>
        </authorList>
    </citation>
    <scope>NUCLEOTIDE SEQUENCE</scope>
    <source>
        <strain evidence="4">RS19-109</strain>
    </source>
</reference>
<dbReference type="PROSITE" id="PS51257">
    <property type="entry name" value="PROKAR_LIPOPROTEIN"/>
    <property type="match status" value="1"/>
</dbReference>
<evidence type="ECO:0000256" key="1">
    <source>
        <dbReference type="ARBA" id="ARBA00007162"/>
    </source>
</evidence>
<comment type="caution">
    <text evidence="4">The sequence shown here is derived from an EMBL/GenBank/DDBJ whole genome shotgun (WGS) entry which is preliminary data.</text>
</comment>
<accession>A0A9X4MFV3</accession>
<feature type="chain" id="PRO_5040954828" evidence="3">
    <location>
        <begin position="32"/>
        <end position="314"/>
    </location>
</feature>
<evidence type="ECO:0000256" key="2">
    <source>
        <dbReference type="ARBA" id="ARBA00022729"/>
    </source>
</evidence>
<dbReference type="PANTHER" id="PTHR35841:SF1">
    <property type="entry name" value="PHOSPHONATES-BINDING PERIPLASMIC PROTEIN"/>
    <property type="match status" value="1"/>
</dbReference>
<name>A0A9X4MFV3_9BACT</name>
<dbReference type="GO" id="GO:0055085">
    <property type="term" value="P:transmembrane transport"/>
    <property type="evidence" value="ECO:0007669"/>
    <property type="project" value="InterPro"/>
</dbReference>
<dbReference type="EMBL" id="JAPHEH010000001">
    <property type="protein sequence ID" value="MDG4475623.1"/>
    <property type="molecule type" value="Genomic_DNA"/>
</dbReference>
<organism evidence="4 5">
    <name type="scientific">Thiovibrio frasassiensis</name>
    <dbReference type="NCBI Taxonomy" id="2984131"/>
    <lineage>
        <taxon>Bacteria</taxon>
        <taxon>Pseudomonadati</taxon>
        <taxon>Thermodesulfobacteriota</taxon>
        <taxon>Desulfobulbia</taxon>
        <taxon>Desulfobulbales</taxon>
        <taxon>Thiovibrionaceae</taxon>
        <taxon>Thiovibrio</taxon>
    </lineage>
</organism>
<dbReference type="GO" id="GO:0043190">
    <property type="term" value="C:ATP-binding cassette (ABC) transporter complex"/>
    <property type="evidence" value="ECO:0007669"/>
    <property type="project" value="InterPro"/>
</dbReference>
<dbReference type="AlphaFoldDB" id="A0A9X4MFV3"/>
<sequence>MRLCCVRDGIRILLCGFFLLFWAGCSDEQSAAPASASPPSPAPATKIVIGLIPEMDIFVQKKRYEPIARYLSQKTGAQVELKILSRYGNILNNFQSEGLDGAFFGSFTGALAIKRLGVEPLARPEYEGGVSSYYGMVFARKDSGIKTARDVKGKVFVFVDKATTAGWLLPLYFFRTLGIADYRAWFRETYFSGTHEDAIHDVLSGKADLGAAKDLVFNRLAKEDPRIAAELNILTTSPAVPANTLAVRHDLDPALKKVMQTSLLAMDQDAEGRQALVQFGASRFIETRVQDYQPVIEYAKRIGLDLATYDYVND</sequence>
<dbReference type="InterPro" id="IPR005770">
    <property type="entry name" value="PhnD"/>
</dbReference>
<dbReference type="RefSeq" id="WP_307632596.1">
    <property type="nucleotide sequence ID" value="NZ_JAPHEH010000001.1"/>
</dbReference>
<keyword evidence="5" id="KW-1185">Reference proteome</keyword>
<evidence type="ECO:0000256" key="3">
    <source>
        <dbReference type="SAM" id="SignalP"/>
    </source>
</evidence>
<keyword evidence="2 3" id="KW-0732">Signal</keyword>
<protein>
    <submittedName>
        <fullName evidence="4">Phosphate/phosphite/phosphonate ABC transporter substrate-binding protein</fullName>
    </submittedName>
</protein>
<dbReference type="Proteomes" id="UP001154240">
    <property type="component" value="Unassembled WGS sequence"/>
</dbReference>
<dbReference type="PANTHER" id="PTHR35841">
    <property type="entry name" value="PHOSPHONATES-BINDING PERIPLASMIC PROTEIN"/>
    <property type="match status" value="1"/>
</dbReference>
<evidence type="ECO:0000313" key="4">
    <source>
        <dbReference type="EMBL" id="MDG4475623.1"/>
    </source>
</evidence>
<gene>
    <name evidence="4" type="ORF">OLX77_05540</name>
</gene>